<gene>
    <name evidence="1" type="ORF">SAMN04487906_0097</name>
</gene>
<dbReference type="Pfam" id="PF05635">
    <property type="entry name" value="23S_rRNA_IVP"/>
    <property type="match status" value="1"/>
</dbReference>
<sequence length="115" mass="13245">MKDNIVKNKSFNFAIEIVGLYKALMVEEKEYVMSRQLLKSGTSIGANIREAEFAQSKPDFISKMSIALKEANEADYWIEILYQTDFIAEETFHNFKCKSKELIKLLVTIVKNAKN</sequence>
<dbReference type="Gene3D" id="1.20.1440.60">
    <property type="entry name" value="23S rRNA-intervening sequence"/>
    <property type="match status" value="1"/>
</dbReference>
<dbReference type="EMBL" id="FPAG01000001">
    <property type="protein sequence ID" value="SFS34675.1"/>
    <property type="molecule type" value="Genomic_DNA"/>
</dbReference>
<organism evidence="1 2">
    <name type="scientific">Zhouia amylolytica</name>
    <dbReference type="NCBI Taxonomy" id="376730"/>
    <lineage>
        <taxon>Bacteria</taxon>
        <taxon>Pseudomonadati</taxon>
        <taxon>Bacteroidota</taxon>
        <taxon>Flavobacteriia</taxon>
        <taxon>Flavobacteriales</taxon>
        <taxon>Flavobacteriaceae</taxon>
        <taxon>Zhouia</taxon>
    </lineage>
</organism>
<dbReference type="PIRSF" id="PIRSF035652">
    <property type="entry name" value="CHP02436"/>
    <property type="match status" value="1"/>
</dbReference>
<dbReference type="InterPro" id="IPR012657">
    <property type="entry name" value="23S_rRNA-intervening_sequence"/>
</dbReference>
<protein>
    <submittedName>
        <fullName evidence="1">Four helix bundle protein</fullName>
    </submittedName>
</protein>
<name>A0A1I6P3C9_9FLAO</name>
<dbReference type="RefSeq" id="WP_074976239.1">
    <property type="nucleotide sequence ID" value="NZ_FPAG01000001.1"/>
</dbReference>
<accession>A0A1I6P3C9</accession>
<dbReference type="NCBIfam" id="TIGR02436">
    <property type="entry name" value="four helix bundle protein"/>
    <property type="match status" value="1"/>
</dbReference>
<reference evidence="1 2" key="1">
    <citation type="submission" date="2016-10" db="EMBL/GenBank/DDBJ databases">
        <authorList>
            <person name="de Groot N.N."/>
        </authorList>
    </citation>
    <scope>NUCLEOTIDE SEQUENCE [LARGE SCALE GENOMIC DNA]</scope>
    <source>
        <strain evidence="1 2">CGMCC 1.6114</strain>
    </source>
</reference>
<dbReference type="InterPro" id="IPR036583">
    <property type="entry name" value="23S_rRNA_IVS_sf"/>
</dbReference>
<evidence type="ECO:0000313" key="1">
    <source>
        <dbReference type="EMBL" id="SFS34675.1"/>
    </source>
</evidence>
<dbReference type="PANTHER" id="PTHR38471:SF2">
    <property type="entry name" value="FOUR HELIX BUNDLE PROTEIN"/>
    <property type="match status" value="1"/>
</dbReference>
<dbReference type="OrthoDB" id="285993at2"/>
<dbReference type="PANTHER" id="PTHR38471">
    <property type="entry name" value="FOUR HELIX BUNDLE PROTEIN"/>
    <property type="match status" value="1"/>
</dbReference>
<proteinExistence type="predicted"/>
<dbReference type="SUPFAM" id="SSF158446">
    <property type="entry name" value="IVS-encoded protein-like"/>
    <property type="match status" value="1"/>
</dbReference>
<dbReference type="Proteomes" id="UP000183209">
    <property type="component" value="Unassembled WGS sequence"/>
</dbReference>
<evidence type="ECO:0000313" key="2">
    <source>
        <dbReference type="Proteomes" id="UP000183209"/>
    </source>
</evidence>
<dbReference type="AlphaFoldDB" id="A0A1I6P3C9"/>